<dbReference type="GO" id="GO:0008270">
    <property type="term" value="F:zinc ion binding"/>
    <property type="evidence" value="ECO:0007669"/>
    <property type="project" value="InterPro"/>
</dbReference>
<dbReference type="Proteomes" id="UP000799778">
    <property type="component" value="Unassembled WGS sequence"/>
</dbReference>
<dbReference type="PROSITE" id="PS00463">
    <property type="entry name" value="ZN2_CY6_FUNGAL_1"/>
    <property type="match status" value="1"/>
</dbReference>
<dbReference type="InterPro" id="IPR053175">
    <property type="entry name" value="DHMBA_Reg_Transcription_Factor"/>
</dbReference>
<dbReference type="InterPro" id="IPR001138">
    <property type="entry name" value="Zn2Cys6_DnaBD"/>
</dbReference>
<organism evidence="4 5">
    <name type="scientific">Aaosphaeria arxii CBS 175.79</name>
    <dbReference type="NCBI Taxonomy" id="1450172"/>
    <lineage>
        <taxon>Eukaryota</taxon>
        <taxon>Fungi</taxon>
        <taxon>Dikarya</taxon>
        <taxon>Ascomycota</taxon>
        <taxon>Pezizomycotina</taxon>
        <taxon>Dothideomycetes</taxon>
        <taxon>Pleosporomycetidae</taxon>
        <taxon>Pleosporales</taxon>
        <taxon>Pleosporales incertae sedis</taxon>
        <taxon>Aaosphaeria</taxon>
    </lineage>
</organism>
<dbReference type="CDD" id="cd00067">
    <property type="entry name" value="GAL4"/>
    <property type="match status" value="1"/>
</dbReference>
<protein>
    <recommendedName>
        <fullName evidence="3">Zn(2)-C6 fungal-type domain-containing protein</fullName>
    </recommendedName>
</protein>
<dbReference type="SUPFAM" id="SSF57701">
    <property type="entry name" value="Zn2/Cys6 DNA-binding domain"/>
    <property type="match status" value="1"/>
</dbReference>
<dbReference type="GO" id="GO:0000981">
    <property type="term" value="F:DNA-binding transcription factor activity, RNA polymerase II-specific"/>
    <property type="evidence" value="ECO:0007669"/>
    <property type="project" value="InterPro"/>
</dbReference>
<evidence type="ECO:0000256" key="1">
    <source>
        <dbReference type="ARBA" id="ARBA00023242"/>
    </source>
</evidence>
<name>A0A6A5XYR2_9PLEO</name>
<dbReference type="PANTHER" id="PTHR38791">
    <property type="entry name" value="ZN(II)2CYS6 TRANSCRIPTION FACTOR (EUROFUNG)-RELATED-RELATED"/>
    <property type="match status" value="1"/>
</dbReference>
<dbReference type="GeneID" id="54278822"/>
<gene>
    <name evidence="4" type="ORF">BU24DRAFT_165037</name>
</gene>
<dbReference type="OrthoDB" id="2991872at2759"/>
<evidence type="ECO:0000313" key="4">
    <source>
        <dbReference type="EMBL" id="KAF2018116.1"/>
    </source>
</evidence>
<evidence type="ECO:0000259" key="3">
    <source>
        <dbReference type="PROSITE" id="PS50048"/>
    </source>
</evidence>
<dbReference type="InterPro" id="IPR036864">
    <property type="entry name" value="Zn2-C6_fun-type_DNA-bd_sf"/>
</dbReference>
<sequence>MSYRGKPSKGCDSCRSRKIKCDEKKPTCDRCNKSGLDCRYRNIDDLLFKNQTTFAAQKAESSWRKRSKPQPPPSTNASTNEPPGDLISFQFNHYSSSSKPLDQFIPSDSPLQFNDLITGVSMEPGVRRMAYERFLYDFITSRPDQIDDEGPPNALFDFIPMLFEATTEGSCFSTIVDALSYANFGVRCNYPEGQALAEQNWVKALRLLQTDLKDEKLASSDETLAAIYLMGIYDNIASDQLKGIYEAHKNGATALLQLRTVEDFCGSPISTRLYEACYTQMLIGSFIGAKEPIAPISNIIAARKTVPTAINTSGIDLMNLIHNVTSLHAQWHLIKASPSPPQIRQELVDILRQGLDLDAELQIWETRIPRSLRYDSKPNLPETRGAYDRKWINLMLSSSGAPNEIHSFPSLRRAFIYTFFRTSRMFLLRDMLEIMNCMLALPPPDPQPEPSNFNIATLILEDPSPQTTLLNTTSLRIHHRITTTHLTDLVEKACSAIIGSFTVPIPGRVDNDGVMGVRGYINFWCLGVISAVLRSGFIPQSSAPSPPPPSTSFSPPRGGSSPAPSPAMFVMPPENRSHFYFHAAMLSRQEGDFPPLPPISAAPARSGFDIEVEDAGTLGIDVEARREWVQRVLYYVGAHLGNKKALGLLGLDEGARERCQGEVERMVGGL</sequence>
<proteinExistence type="predicted"/>
<dbReference type="PROSITE" id="PS50048">
    <property type="entry name" value="ZN2_CY6_FUNGAL_2"/>
    <property type="match status" value="1"/>
</dbReference>
<dbReference type="EMBL" id="ML978068">
    <property type="protein sequence ID" value="KAF2018116.1"/>
    <property type="molecule type" value="Genomic_DNA"/>
</dbReference>
<dbReference type="Pfam" id="PF00172">
    <property type="entry name" value="Zn_clus"/>
    <property type="match status" value="1"/>
</dbReference>
<feature type="region of interest" description="Disordered" evidence="2">
    <location>
        <begin position="540"/>
        <end position="568"/>
    </location>
</feature>
<keyword evidence="5" id="KW-1185">Reference proteome</keyword>
<dbReference type="Gene3D" id="4.10.240.10">
    <property type="entry name" value="Zn(2)-C6 fungal-type DNA-binding domain"/>
    <property type="match status" value="1"/>
</dbReference>
<feature type="region of interest" description="Disordered" evidence="2">
    <location>
        <begin position="58"/>
        <end position="82"/>
    </location>
</feature>
<keyword evidence="1" id="KW-0539">Nucleus</keyword>
<feature type="compositionally biased region" description="Low complexity" evidence="2">
    <location>
        <begin position="551"/>
        <end position="562"/>
    </location>
</feature>
<evidence type="ECO:0000313" key="5">
    <source>
        <dbReference type="Proteomes" id="UP000799778"/>
    </source>
</evidence>
<dbReference type="PANTHER" id="PTHR38791:SF12">
    <property type="entry name" value="TRANSCRIPTION FACTOR DOMAIN-CONTAINING PROTEIN-RELATED"/>
    <property type="match status" value="1"/>
</dbReference>
<dbReference type="SMART" id="SM00066">
    <property type="entry name" value="GAL4"/>
    <property type="match status" value="1"/>
</dbReference>
<dbReference type="AlphaFoldDB" id="A0A6A5XYR2"/>
<reference evidence="4" key="1">
    <citation type="journal article" date="2020" name="Stud. Mycol.">
        <title>101 Dothideomycetes genomes: a test case for predicting lifestyles and emergence of pathogens.</title>
        <authorList>
            <person name="Haridas S."/>
            <person name="Albert R."/>
            <person name="Binder M."/>
            <person name="Bloem J."/>
            <person name="Labutti K."/>
            <person name="Salamov A."/>
            <person name="Andreopoulos B."/>
            <person name="Baker S."/>
            <person name="Barry K."/>
            <person name="Bills G."/>
            <person name="Bluhm B."/>
            <person name="Cannon C."/>
            <person name="Castanera R."/>
            <person name="Culley D."/>
            <person name="Daum C."/>
            <person name="Ezra D."/>
            <person name="Gonzalez J."/>
            <person name="Henrissat B."/>
            <person name="Kuo A."/>
            <person name="Liang C."/>
            <person name="Lipzen A."/>
            <person name="Lutzoni F."/>
            <person name="Magnuson J."/>
            <person name="Mondo S."/>
            <person name="Nolan M."/>
            <person name="Ohm R."/>
            <person name="Pangilinan J."/>
            <person name="Park H.-J."/>
            <person name="Ramirez L."/>
            <person name="Alfaro M."/>
            <person name="Sun H."/>
            <person name="Tritt A."/>
            <person name="Yoshinaga Y."/>
            <person name="Zwiers L.-H."/>
            <person name="Turgeon B."/>
            <person name="Goodwin S."/>
            <person name="Spatafora J."/>
            <person name="Crous P."/>
            <person name="Grigoriev I."/>
        </authorList>
    </citation>
    <scope>NUCLEOTIDE SEQUENCE</scope>
    <source>
        <strain evidence="4">CBS 175.79</strain>
    </source>
</reference>
<accession>A0A6A5XYR2</accession>
<evidence type="ECO:0000256" key="2">
    <source>
        <dbReference type="SAM" id="MobiDB-lite"/>
    </source>
</evidence>
<dbReference type="RefSeq" id="XP_033386455.1">
    <property type="nucleotide sequence ID" value="XM_033521425.1"/>
</dbReference>
<feature type="domain" description="Zn(2)-C6 fungal-type" evidence="3">
    <location>
        <begin position="10"/>
        <end position="40"/>
    </location>
</feature>